<evidence type="ECO:0000313" key="5">
    <source>
        <dbReference type="Proteomes" id="UP000286678"/>
    </source>
</evidence>
<comment type="caution">
    <text evidence="4">The sequence shown here is derived from an EMBL/GenBank/DDBJ whole genome shotgun (WGS) entry which is preliminary data.</text>
</comment>
<dbReference type="SUPFAM" id="SSF52172">
    <property type="entry name" value="CheY-like"/>
    <property type="match status" value="1"/>
</dbReference>
<dbReference type="EMBL" id="PIPT01000010">
    <property type="protein sequence ID" value="RUO46127.1"/>
    <property type="molecule type" value="Genomic_DNA"/>
</dbReference>
<dbReference type="GO" id="GO:0000160">
    <property type="term" value="P:phosphorelay signal transduction system"/>
    <property type="evidence" value="ECO:0007669"/>
    <property type="project" value="InterPro"/>
</dbReference>
<evidence type="ECO:0000313" key="4">
    <source>
        <dbReference type="EMBL" id="RUO46127.1"/>
    </source>
</evidence>
<dbReference type="Gene3D" id="3.40.50.2300">
    <property type="match status" value="1"/>
</dbReference>
<evidence type="ECO:0000259" key="3">
    <source>
        <dbReference type="PROSITE" id="PS50110"/>
    </source>
</evidence>
<organism evidence="4 5">
    <name type="scientific">Pseudidiomarina aquimaris</name>
    <dbReference type="NCBI Taxonomy" id="641841"/>
    <lineage>
        <taxon>Bacteria</taxon>
        <taxon>Pseudomonadati</taxon>
        <taxon>Pseudomonadota</taxon>
        <taxon>Gammaproteobacteria</taxon>
        <taxon>Alteromonadales</taxon>
        <taxon>Idiomarinaceae</taxon>
        <taxon>Pseudidiomarina</taxon>
    </lineage>
</organism>
<feature type="domain" description="Response regulatory" evidence="3">
    <location>
        <begin position="4"/>
        <end position="120"/>
    </location>
</feature>
<sequence>MSRKLLLVEDKPATRAQLLDILAETPFVVTCAEDGLDGLNRAKADTFDVVLADHKMPLLDGMNLLRNLRSLDAYKQTPLLLMSTQDVKNIEDSARRSGADLCLPKPIERQRLLELLADLWQTMHPQTHPDQRSAAS</sequence>
<dbReference type="SMART" id="SM00448">
    <property type="entry name" value="REC"/>
    <property type="match status" value="1"/>
</dbReference>
<gene>
    <name evidence="4" type="ORF">CWE21_12130</name>
</gene>
<dbReference type="Proteomes" id="UP000286678">
    <property type="component" value="Unassembled WGS sequence"/>
</dbReference>
<evidence type="ECO:0000256" key="1">
    <source>
        <dbReference type="ARBA" id="ARBA00022553"/>
    </source>
</evidence>
<accession>A0A432XC41</accession>
<feature type="modified residue" description="4-aspartylphosphate" evidence="2">
    <location>
        <position position="53"/>
    </location>
</feature>
<proteinExistence type="predicted"/>
<evidence type="ECO:0000256" key="2">
    <source>
        <dbReference type="PROSITE-ProRule" id="PRU00169"/>
    </source>
</evidence>
<dbReference type="InterPro" id="IPR011006">
    <property type="entry name" value="CheY-like_superfamily"/>
</dbReference>
<dbReference type="InterPro" id="IPR050595">
    <property type="entry name" value="Bact_response_regulator"/>
</dbReference>
<dbReference type="RefSeq" id="WP_126834705.1">
    <property type="nucleotide sequence ID" value="NZ_JBLXIO010000014.1"/>
</dbReference>
<keyword evidence="1 2" id="KW-0597">Phosphoprotein</keyword>
<dbReference type="AlphaFoldDB" id="A0A432XC41"/>
<dbReference type="PROSITE" id="PS50110">
    <property type="entry name" value="RESPONSE_REGULATORY"/>
    <property type="match status" value="1"/>
</dbReference>
<dbReference type="OrthoDB" id="9800897at2"/>
<protein>
    <submittedName>
        <fullName evidence="4">Two-component system response regulator</fullName>
    </submittedName>
</protein>
<reference evidence="5" key="1">
    <citation type="journal article" date="2018" name="Front. Microbiol.">
        <title>Genome-Based Analysis Reveals the Taxonomy and Diversity of the Family Idiomarinaceae.</title>
        <authorList>
            <person name="Liu Y."/>
            <person name="Lai Q."/>
            <person name="Shao Z."/>
        </authorList>
    </citation>
    <scope>NUCLEOTIDE SEQUENCE [LARGE SCALE GENOMIC DNA]</scope>
    <source>
        <strain evidence="5">SW15</strain>
    </source>
</reference>
<name>A0A432XC41_9GAMM</name>
<dbReference type="PANTHER" id="PTHR44591:SF3">
    <property type="entry name" value="RESPONSE REGULATORY DOMAIN-CONTAINING PROTEIN"/>
    <property type="match status" value="1"/>
</dbReference>
<dbReference type="Pfam" id="PF00072">
    <property type="entry name" value="Response_reg"/>
    <property type="match status" value="1"/>
</dbReference>
<keyword evidence="5" id="KW-1185">Reference proteome</keyword>
<dbReference type="PANTHER" id="PTHR44591">
    <property type="entry name" value="STRESS RESPONSE REGULATOR PROTEIN 1"/>
    <property type="match status" value="1"/>
</dbReference>
<dbReference type="InterPro" id="IPR001789">
    <property type="entry name" value="Sig_transdc_resp-reg_receiver"/>
</dbReference>